<dbReference type="PIRSF" id="PIRSF006755">
    <property type="entry name" value="DTB_synth"/>
    <property type="match status" value="1"/>
</dbReference>
<dbReference type="RefSeq" id="WP_224189718.1">
    <property type="nucleotide sequence ID" value="NZ_JAIRAU010000001.1"/>
</dbReference>
<evidence type="ECO:0000256" key="1">
    <source>
        <dbReference type="ARBA" id="ARBA00022756"/>
    </source>
</evidence>
<comment type="subcellular location">
    <subcellularLocation>
        <location evidence="2">Cytoplasm</location>
    </subcellularLocation>
</comment>
<feature type="binding site" evidence="2">
    <location>
        <position position="13"/>
    </location>
    <ligand>
        <name>Mg(2+)</name>
        <dbReference type="ChEBI" id="CHEBI:18420"/>
    </ligand>
</feature>
<comment type="pathway">
    <text evidence="2">Cofactor biosynthesis; biotin biosynthesis; biotin from 7,8-diaminononanoate: step 1/2.</text>
</comment>
<keyword evidence="2" id="KW-0963">Cytoplasm</keyword>
<dbReference type="EC" id="6.3.3.3" evidence="2"/>
<dbReference type="Pfam" id="PF13500">
    <property type="entry name" value="AAA_26"/>
    <property type="match status" value="1"/>
</dbReference>
<comment type="caution">
    <text evidence="2">Lacks conserved residue(s) required for the propagation of feature annotation.</text>
</comment>
<keyword evidence="2" id="KW-0479">Metal-binding</keyword>
<feature type="binding site" evidence="2">
    <location>
        <position position="38"/>
    </location>
    <ligand>
        <name>substrate</name>
    </ligand>
</feature>
<comment type="catalytic activity">
    <reaction evidence="2">
        <text>(7R,8S)-7,8-diammoniononanoate + CO2 + ATP = (4R,5S)-dethiobiotin + ADP + phosphate + 3 H(+)</text>
        <dbReference type="Rhea" id="RHEA:15805"/>
        <dbReference type="ChEBI" id="CHEBI:15378"/>
        <dbReference type="ChEBI" id="CHEBI:16526"/>
        <dbReference type="ChEBI" id="CHEBI:30616"/>
        <dbReference type="ChEBI" id="CHEBI:43474"/>
        <dbReference type="ChEBI" id="CHEBI:149469"/>
        <dbReference type="ChEBI" id="CHEBI:149473"/>
        <dbReference type="ChEBI" id="CHEBI:456216"/>
        <dbReference type="EC" id="6.3.3.3"/>
    </reaction>
</comment>
<feature type="binding site" evidence="2">
    <location>
        <position position="46"/>
    </location>
    <ligand>
        <name>ATP</name>
        <dbReference type="ChEBI" id="CHEBI:30616"/>
    </ligand>
</feature>
<organism evidence="3 4">
    <name type="scientific">Nannocystis pusilla</name>
    <dbReference type="NCBI Taxonomy" id="889268"/>
    <lineage>
        <taxon>Bacteria</taxon>
        <taxon>Pseudomonadati</taxon>
        <taxon>Myxococcota</taxon>
        <taxon>Polyangia</taxon>
        <taxon>Nannocystales</taxon>
        <taxon>Nannocystaceae</taxon>
        <taxon>Nannocystis</taxon>
    </lineage>
</organism>
<name>A0ABS7TIM1_9BACT</name>
<dbReference type="Proteomes" id="UP001139031">
    <property type="component" value="Unassembled WGS sequence"/>
</dbReference>
<feature type="binding site" evidence="2">
    <location>
        <position position="46"/>
    </location>
    <ligand>
        <name>Mg(2+)</name>
        <dbReference type="ChEBI" id="CHEBI:18420"/>
    </ligand>
</feature>
<dbReference type="HAMAP" id="MF_00336">
    <property type="entry name" value="BioD"/>
    <property type="match status" value="1"/>
</dbReference>
<dbReference type="PANTHER" id="PTHR43210:SF5">
    <property type="entry name" value="DETHIOBIOTIN SYNTHETASE"/>
    <property type="match status" value="1"/>
</dbReference>
<keyword evidence="2" id="KW-0436">Ligase</keyword>
<dbReference type="InterPro" id="IPR027417">
    <property type="entry name" value="P-loop_NTPase"/>
</dbReference>
<dbReference type="CDD" id="cd03109">
    <property type="entry name" value="DTBS"/>
    <property type="match status" value="1"/>
</dbReference>
<dbReference type="InterPro" id="IPR004472">
    <property type="entry name" value="DTB_synth_BioD"/>
</dbReference>
<feature type="binding site" evidence="2">
    <location>
        <begin position="9"/>
        <end position="14"/>
    </location>
    <ligand>
        <name>ATP</name>
        <dbReference type="ChEBI" id="CHEBI:30616"/>
    </ligand>
</feature>
<keyword evidence="2" id="KW-0460">Magnesium</keyword>
<keyword evidence="2" id="KW-0067">ATP-binding</keyword>
<keyword evidence="4" id="KW-1185">Reference proteome</keyword>
<accession>A0ABS7TIM1</accession>
<evidence type="ECO:0000313" key="4">
    <source>
        <dbReference type="Proteomes" id="UP001139031"/>
    </source>
</evidence>
<feature type="binding site" evidence="2">
    <location>
        <begin position="184"/>
        <end position="185"/>
    </location>
    <ligand>
        <name>ATP</name>
        <dbReference type="ChEBI" id="CHEBI:30616"/>
    </ligand>
</feature>
<dbReference type="PANTHER" id="PTHR43210">
    <property type="entry name" value="DETHIOBIOTIN SYNTHETASE"/>
    <property type="match status" value="1"/>
</dbReference>
<feature type="binding site" evidence="2">
    <location>
        <begin position="124"/>
        <end position="127"/>
    </location>
    <ligand>
        <name>ATP</name>
        <dbReference type="ChEBI" id="CHEBI:30616"/>
    </ligand>
</feature>
<reference evidence="3" key="1">
    <citation type="submission" date="2021-08" db="EMBL/GenBank/DDBJ databases">
        <authorList>
            <person name="Stevens D.C."/>
        </authorList>
    </citation>
    <scope>NUCLEOTIDE SEQUENCE</scope>
    <source>
        <strain evidence="3">DSM 53165</strain>
    </source>
</reference>
<comment type="similarity">
    <text evidence="2">Belongs to the dethiobiotin synthetase family.</text>
</comment>
<sequence>MFLVGTDTDCGKTTLACALLRAGASAGLRVLPFKPAASGPAGPAGDPERLVAASDLGVTAGEICPLRFAEPLAPGIVEDARAFVSGPQLDVSQDMPLEAGSIGHARSTLESLEAAHRPDVTLVEGAGGLWVPMPGGTWLPGWISGLRAAPVVVGRLGLGGVNHALLTIFALRQLGLPPRGFFLVDTHGGADAARTHNPAVIAAASGLPCLGVMPHGASETSWIATDAWTRMLAA</sequence>
<keyword evidence="1 2" id="KW-0093">Biotin biosynthesis</keyword>
<gene>
    <name evidence="2" type="primary">bioD</name>
    <name evidence="3" type="ORF">K7C98_01710</name>
</gene>
<protein>
    <recommendedName>
        <fullName evidence="2">ATP-dependent dethiobiotin synthetase BioD</fullName>
        <ecNumber evidence="2">6.3.3.3</ecNumber>
    </recommendedName>
    <alternativeName>
        <fullName evidence="2">DTB synthetase</fullName>
        <shortName evidence="2">DTBS</shortName>
    </alternativeName>
    <alternativeName>
        <fullName evidence="2">Dethiobiotin synthase</fullName>
    </alternativeName>
</protein>
<evidence type="ECO:0000313" key="3">
    <source>
        <dbReference type="EMBL" id="MBZ5707956.1"/>
    </source>
</evidence>
<keyword evidence="2" id="KW-0547">Nucleotide-binding</keyword>
<feature type="binding site" evidence="2">
    <location>
        <position position="124"/>
    </location>
    <ligand>
        <name>Mg(2+)</name>
        <dbReference type="ChEBI" id="CHEBI:18420"/>
    </ligand>
</feature>
<dbReference type="Gene3D" id="3.40.50.300">
    <property type="entry name" value="P-loop containing nucleotide triphosphate hydrolases"/>
    <property type="match status" value="1"/>
</dbReference>
<comment type="caution">
    <text evidence="3">The sequence shown here is derived from an EMBL/GenBank/DDBJ whole genome shotgun (WGS) entry which is preliminary data.</text>
</comment>
<evidence type="ECO:0000256" key="2">
    <source>
        <dbReference type="HAMAP-Rule" id="MF_00336"/>
    </source>
</evidence>
<comment type="subunit">
    <text evidence="2">Homodimer.</text>
</comment>
<comment type="cofactor">
    <cofactor evidence="2">
        <name>Mg(2+)</name>
        <dbReference type="ChEBI" id="CHEBI:18420"/>
    </cofactor>
</comment>
<dbReference type="SUPFAM" id="SSF52540">
    <property type="entry name" value="P-loop containing nucleoside triphosphate hydrolases"/>
    <property type="match status" value="1"/>
</dbReference>
<feature type="active site" evidence="2">
    <location>
        <position position="34"/>
    </location>
</feature>
<feature type="binding site" evidence="2">
    <location>
        <begin position="214"/>
        <end position="216"/>
    </location>
    <ligand>
        <name>ATP</name>
        <dbReference type="ChEBI" id="CHEBI:30616"/>
    </ligand>
</feature>
<proteinExistence type="inferred from homology"/>
<comment type="function">
    <text evidence="2">Catalyzes a mechanistically unusual reaction, the ATP-dependent insertion of CO2 between the N7 and N8 nitrogen atoms of 7,8-diaminopelargonic acid (DAPA, also called 7,8-diammoniononanoate) to form a ureido ring.</text>
</comment>
<dbReference type="EMBL" id="JAIRAU010000001">
    <property type="protein sequence ID" value="MBZ5707956.1"/>
    <property type="molecule type" value="Genomic_DNA"/>
</dbReference>